<keyword evidence="9 13" id="KW-0482">Metalloprotease</keyword>
<dbReference type="PANTHER" id="PTHR10120">
    <property type="entry name" value="CAAX PRENYL PROTEASE 1"/>
    <property type="match status" value="1"/>
</dbReference>
<gene>
    <name evidence="17" type="ORF">SAMN06296008_102224</name>
</gene>
<organism evidence="17 18">
    <name type="scientific">Polynucleobacter kasalickyi</name>
    <dbReference type="NCBI Taxonomy" id="1938817"/>
    <lineage>
        <taxon>Bacteria</taxon>
        <taxon>Pseudomonadati</taxon>
        <taxon>Pseudomonadota</taxon>
        <taxon>Betaproteobacteria</taxon>
        <taxon>Burkholderiales</taxon>
        <taxon>Burkholderiaceae</taxon>
        <taxon>Polynucleobacter</taxon>
    </lineage>
</organism>
<feature type="transmembrane region" description="Helical" evidence="14">
    <location>
        <begin position="6"/>
        <end position="23"/>
    </location>
</feature>
<evidence type="ECO:0000256" key="11">
    <source>
        <dbReference type="PIRSR" id="PIRSR627057-1"/>
    </source>
</evidence>
<evidence type="ECO:0000256" key="2">
    <source>
        <dbReference type="ARBA" id="ARBA00022670"/>
    </source>
</evidence>
<evidence type="ECO:0000313" key="17">
    <source>
        <dbReference type="EMBL" id="SMC33571.1"/>
    </source>
</evidence>
<evidence type="ECO:0000256" key="1">
    <source>
        <dbReference type="ARBA" id="ARBA00004477"/>
    </source>
</evidence>
<feature type="transmembrane region" description="Helical" evidence="14">
    <location>
        <begin position="328"/>
        <end position="347"/>
    </location>
</feature>
<dbReference type="Pfam" id="PF01435">
    <property type="entry name" value="Peptidase_M48"/>
    <property type="match status" value="1"/>
</dbReference>
<evidence type="ECO:0000256" key="3">
    <source>
        <dbReference type="ARBA" id="ARBA00022692"/>
    </source>
</evidence>
<dbReference type="InterPro" id="IPR027057">
    <property type="entry name" value="CAXX_Prtase_1"/>
</dbReference>
<dbReference type="Proteomes" id="UP000192708">
    <property type="component" value="Unassembled WGS sequence"/>
</dbReference>
<dbReference type="FunFam" id="3.30.2010.10:FF:000002">
    <property type="entry name" value="CAAX prenyl protease"/>
    <property type="match status" value="1"/>
</dbReference>
<dbReference type="STRING" id="1938817.SAMN06296008_102224"/>
<feature type="transmembrane region" description="Helical" evidence="14">
    <location>
        <begin position="140"/>
        <end position="161"/>
    </location>
</feature>
<dbReference type="AlphaFoldDB" id="A0A1W1YCM4"/>
<dbReference type="InterPro" id="IPR001915">
    <property type="entry name" value="Peptidase_M48"/>
</dbReference>
<evidence type="ECO:0000256" key="9">
    <source>
        <dbReference type="ARBA" id="ARBA00023049"/>
    </source>
</evidence>
<dbReference type="GO" id="GO:0004222">
    <property type="term" value="F:metalloendopeptidase activity"/>
    <property type="evidence" value="ECO:0007669"/>
    <property type="project" value="InterPro"/>
</dbReference>
<proteinExistence type="inferred from homology"/>
<evidence type="ECO:0000256" key="5">
    <source>
        <dbReference type="ARBA" id="ARBA00022801"/>
    </source>
</evidence>
<feature type="transmembrane region" description="Helical" evidence="14">
    <location>
        <begin position="98"/>
        <end position="119"/>
    </location>
</feature>
<keyword evidence="8 14" id="KW-1133">Transmembrane helix</keyword>
<feature type="transmembrane region" description="Helical" evidence="14">
    <location>
        <begin position="173"/>
        <end position="197"/>
    </location>
</feature>
<keyword evidence="10 14" id="KW-0472">Membrane</keyword>
<feature type="domain" description="Peptidase M48" evidence="15">
    <location>
        <begin position="207"/>
        <end position="413"/>
    </location>
</feature>
<dbReference type="Pfam" id="PF16491">
    <property type="entry name" value="Peptidase_M48_N"/>
    <property type="match status" value="1"/>
</dbReference>
<feature type="binding site" evidence="12">
    <location>
        <position position="358"/>
    </location>
    <ligand>
        <name>Zn(2+)</name>
        <dbReference type="ChEBI" id="CHEBI:29105"/>
        <note>catalytic</note>
    </ligand>
</feature>
<comment type="cofactor">
    <cofactor evidence="12 13">
        <name>Zn(2+)</name>
        <dbReference type="ChEBI" id="CHEBI:29105"/>
    </cofactor>
    <text evidence="12 13">Binds 1 zinc ion per subunit.</text>
</comment>
<evidence type="ECO:0000256" key="13">
    <source>
        <dbReference type="RuleBase" id="RU003983"/>
    </source>
</evidence>
<feature type="binding site" evidence="12">
    <location>
        <position position="276"/>
    </location>
    <ligand>
        <name>Zn(2+)</name>
        <dbReference type="ChEBI" id="CHEBI:29105"/>
        <note>catalytic</note>
    </ligand>
</feature>
<dbReference type="EMBL" id="FWXJ01000002">
    <property type="protein sequence ID" value="SMC33571.1"/>
    <property type="molecule type" value="Genomic_DNA"/>
</dbReference>
<evidence type="ECO:0000259" key="16">
    <source>
        <dbReference type="Pfam" id="PF16491"/>
    </source>
</evidence>
<feature type="transmembrane region" description="Helical" evidence="14">
    <location>
        <begin position="290"/>
        <end position="308"/>
    </location>
</feature>
<dbReference type="GO" id="GO:0046872">
    <property type="term" value="F:metal ion binding"/>
    <property type="evidence" value="ECO:0007669"/>
    <property type="project" value="UniProtKB-KW"/>
</dbReference>
<keyword evidence="3 14" id="KW-0812">Transmembrane</keyword>
<dbReference type="CDD" id="cd07343">
    <property type="entry name" value="M48A_Zmpste24p_like"/>
    <property type="match status" value="1"/>
</dbReference>
<evidence type="ECO:0000256" key="7">
    <source>
        <dbReference type="ARBA" id="ARBA00022833"/>
    </source>
</evidence>
<comment type="similarity">
    <text evidence="13">Belongs to the peptidase M48 family.</text>
</comment>
<keyword evidence="4 12" id="KW-0479">Metal-binding</keyword>
<name>A0A1W1YCM4_9BURK</name>
<keyword evidence="5 13" id="KW-0378">Hydrolase</keyword>
<keyword evidence="7 12" id="KW-0862">Zinc</keyword>
<sequence>MIFTYIFLLFLFLGLFIQFILANRQIQSVIQFRGEVPKGFEEKVTLENHQKAADYTVAKLRFGMLEIALSQAMLLVFTMFGLLYAVHLKLLDFLSAGVWQQISLILGISILSSAIDLPFAWYRQFHLEEKFGFNRMNKKLFFIDFFKNILLSLCIGVPLLWVVLTLMSKAGDYWWIFAWVTMVSFILIATLVFPIWIAPFFNKFIPLEDGPLKDSIQALLNRCGFVSNGLFVMDGSKRSAHGNAYFTGIGKSKRIVFFDTLIEKLSPLEIEAVLAHELGHFKKNHIRKRMAMTFVTTLAGLALLGWLMNQVWFYEGLGVEPSLNGNNAGLALALFFLVTPVFTFFITPLSSLLSRKHEFEADAFAAEKTDANELIKALIKLYQDNAATLTPDHWYSAFYDSHPPAPIRIEHLYQLSLR</sequence>
<evidence type="ECO:0000256" key="10">
    <source>
        <dbReference type="ARBA" id="ARBA00023136"/>
    </source>
</evidence>
<dbReference type="GO" id="GO:0071586">
    <property type="term" value="P:CAAX-box protein processing"/>
    <property type="evidence" value="ECO:0007669"/>
    <property type="project" value="InterPro"/>
</dbReference>
<feature type="transmembrane region" description="Helical" evidence="14">
    <location>
        <begin position="67"/>
        <end position="86"/>
    </location>
</feature>
<dbReference type="InterPro" id="IPR032456">
    <property type="entry name" value="Peptidase_M48_N"/>
</dbReference>
<evidence type="ECO:0000256" key="6">
    <source>
        <dbReference type="ARBA" id="ARBA00022824"/>
    </source>
</evidence>
<feature type="active site" evidence="11">
    <location>
        <position position="277"/>
    </location>
</feature>
<dbReference type="Gene3D" id="3.30.2010.10">
    <property type="entry name" value="Metalloproteases ('zincins'), catalytic domain"/>
    <property type="match status" value="1"/>
</dbReference>
<dbReference type="OrthoDB" id="9781930at2"/>
<keyword evidence="6" id="KW-0256">Endoplasmic reticulum</keyword>
<feature type="active site" description="Proton donor" evidence="11">
    <location>
        <position position="362"/>
    </location>
</feature>
<evidence type="ECO:0000313" key="18">
    <source>
        <dbReference type="Proteomes" id="UP000192708"/>
    </source>
</evidence>
<evidence type="ECO:0000256" key="4">
    <source>
        <dbReference type="ARBA" id="ARBA00022723"/>
    </source>
</evidence>
<accession>A0A1W1YCM4</accession>
<feature type="binding site" evidence="12">
    <location>
        <position position="280"/>
    </location>
    <ligand>
        <name>Zn(2+)</name>
        <dbReference type="ChEBI" id="CHEBI:29105"/>
        <note>catalytic</note>
    </ligand>
</feature>
<feature type="domain" description="CAAX prenyl protease 1 N-terminal" evidence="16">
    <location>
        <begin position="26"/>
        <end position="203"/>
    </location>
</feature>
<evidence type="ECO:0000259" key="15">
    <source>
        <dbReference type="Pfam" id="PF01435"/>
    </source>
</evidence>
<evidence type="ECO:0000256" key="12">
    <source>
        <dbReference type="PIRSR" id="PIRSR627057-2"/>
    </source>
</evidence>
<keyword evidence="2 13" id="KW-0645">Protease</keyword>
<protein>
    <submittedName>
        <fullName evidence="17">STE24 endopeptidase</fullName>
    </submittedName>
</protein>
<evidence type="ECO:0000256" key="8">
    <source>
        <dbReference type="ARBA" id="ARBA00022989"/>
    </source>
</evidence>
<evidence type="ECO:0000256" key="14">
    <source>
        <dbReference type="SAM" id="Phobius"/>
    </source>
</evidence>
<keyword evidence="18" id="KW-1185">Reference proteome</keyword>
<comment type="subcellular location">
    <subcellularLocation>
        <location evidence="1">Endoplasmic reticulum membrane</location>
        <topology evidence="1">Multi-pass membrane protein</topology>
    </subcellularLocation>
</comment>
<reference evidence="17 18" key="1">
    <citation type="submission" date="2017-04" db="EMBL/GenBank/DDBJ databases">
        <authorList>
            <person name="Afonso C.L."/>
            <person name="Miller P.J."/>
            <person name="Scott M.A."/>
            <person name="Spackman E."/>
            <person name="Goraichik I."/>
            <person name="Dimitrov K.M."/>
            <person name="Suarez D.L."/>
            <person name="Swayne D.E."/>
        </authorList>
    </citation>
    <scope>NUCLEOTIDE SEQUENCE [LARGE SCALE GENOMIC DNA]</scope>
    <source>
        <strain evidence="17 18">VK13</strain>
    </source>
</reference>